<name>A0AAV5LG59_9ROSI</name>
<keyword evidence="6" id="KW-0677">Repeat</keyword>
<dbReference type="InterPro" id="IPR046956">
    <property type="entry name" value="RLP23-like"/>
</dbReference>
<dbReference type="GO" id="GO:0016020">
    <property type="term" value="C:membrane"/>
    <property type="evidence" value="ECO:0007669"/>
    <property type="project" value="UniProtKB-SubCell"/>
</dbReference>
<feature type="region of interest" description="Disordered" evidence="11">
    <location>
        <begin position="247"/>
        <end position="282"/>
    </location>
</feature>
<dbReference type="Proteomes" id="UP001054252">
    <property type="component" value="Unassembled WGS sequence"/>
</dbReference>
<keyword evidence="5" id="KW-0732">Signal</keyword>
<dbReference type="Gene3D" id="3.80.10.10">
    <property type="entry name" value="Ribonuclease Inhibitor"/>
    <property type="match status" value="1"/>
</dbReference>
<comment type="caution">
    <text evidence="12">The sequence shown here is derived from an EMBL/GenBank/DDBJ whole genome shotgun (WGS) entry which is preliminary data.</text>
</comment>
<gene>
    <name evidence="12" type="ORF">SLEP1_g44390</name>
</gene>
<comment type="subcellular location">
    <subcellularLocation>
        <location evidence="1">Membrane</location>
        <topology evidence="1">Single-pass type I membrane protein</topology>
    </subcellularLocation>
</comment>
<dbReference type="InterPro" id="IPR001611">
    <property type="entry name" value="Leu-rich_rpt"/>
</dbReference>
<dbReference type="EMBL" id="BPVZ01000115">
    <property type="protein sequence ID" value="GKV36241.1"/>
    <property type="molecule type" value="Genomic_DNA"/>
</dbReference>
<keyword evidence="4" id="KW-0812">Transmembrane</keyword>
<proteinExistence type="inferred from homology"/>
<accession>A0AAV5LG59</accession>
<evidence type="ECO:0000256" key="8">
    <source>
        <dbReference type="ARBA" id="ARBA00023136"/>
    </source>
</evidence>
<keyword evidence="10" id="KW-0325">Glycoprotein</keyword>
<dbReference type="PANTHER" id="PTHR48063:SF98">
    <property type="entry name" value="LRR RECEPTOR-LIKE SERINE_THREONINE-PROTEIN KINASE FLS2"/>
    <property type="match status" value="1"/>
</dbReference>
<dbReference type="PANTHER" id="PTHR48063">
    <property type="entry name" value="LRR RECEPTOR-LIKE KINASE"/>
    <property type="match status" value="1"/>
</dbReference>
<keyword evidence="7" id="KW-1133">Transmembrane helix</keyword>
<evidence type="ECO:0000256" key="4">
    <source>
        <dbReference type="ARBA" id="ARBA00022692"/>
    </source>
</evidence>
<comment type="similarity">
    <text evidence="2">Belongs to the RLP family.</text>
</comment>
<dbReference type="FunFam" id="3.80.10.10:FF:000111">
    <property type="entry name" value="LRR receptor-like serine/threonine-protein kinase ERECTA"/>
    <property type="match status" value="1"/>
</dbReference>
<evidence type="ECO:0000256" key="11">
    <source>
        <dbReference type="SAM" id="MobiDB-lite"/>
    </source>
</evidence>
<keyword evidence="3" id="KW-0433">Leucine-rich repeat</keyword>
<keyword evidence="8" id="KW-0472">Membrane</keyword>
<dbReference type="AlphaFoldDB" id="A0AAV5LG59"/>
<evidence type="ECO:0000256" key="10">
    <source>
        <dbReference type="ARBA" id="ARBA00023180"/>
    </source>
</evidence>
<evidence type="ECO:0000256" key="1">
    <source>
        <dbReference type="ARBA" id="ARBA00004479"/>
    </source>
</evidence>
<evidence type="ECO:0000256" key="2">
    <source>
        <dbReference type="ARBA" id="ARBA00009592"/>
    </source>
</evidence>
<evidence type="ECO:0000313" key="12">
    <source>
        <dbReference type="EMBL" id="GKV36241.1"/>
    </source>
</evidence>
<keyword evidence="9" id="KW-0675">Receptor</keyword>
<evidence type="ECO:0000256" key="6">
    <source>
        <dbReference type="ARBA" id="ARBA00022737"/>
    </source>
</evidence>
<evidence type="ECO:0000313" key="13">
    <source>
        <dbReference type="Proteomes" id="UP001054252"/>
    </source>
</evidence>
<evidence type="ECO:0000256" key="3">
    <source>
        <dbReference type="ARBA" id="ARBA00022614"/>
    </source>
</evidence>
<organism evidence="12 13">
    <name type="scientific">Rubroshorea leprosula</name>
    <dbReference type="NCBI Taxonomy" id="152421"/>
    <lineage>
        <taxon>Eukaryota</taxon>
        <taxon>Viridiplantae</taxon>
        <taxon>Streptophyta</taxon>
        <taxon>Embryophyta</taxon>
        <taxon>Tracheophyta</taxon>
        <taxon>Spermatophyta</taxon>
        <taxon>Magnoliopsida</taxon>
        <taxon>eudicotyledons</taxon>
        <taxon>Gunneridae</taxon>
        <taxon>Pentapetalae</taxon>
        <taxon>rosids</taxon>
        <taxon>malvids</taxon>
        <taxon>Malvales</taxon>
        <taxon>Dipterocarpaceae</taxon>
        <taxon>Rubroshorea</taxon>
    </lineage>
</organism>
<evidence type="ECO:0000256" key="9">
    <source>
        <dbReference type="ARBA" id="ARBA00023170"/>
    </source>
</evidence>
<evidence type="ECO:0000256" key="5">
    <source>
        <dbReference type="ARBA" id="ARBA00022729"/>
    </source>
</evidence>
<dbReference type="InterPro" id="IPR032675">
    <property type="entry name" value="LRR_dom_sf"/>
</dbReference>
<reference evidence="12 13" key="1">
    <citation type="journal article" date="2021" name="Commun. Biol.">
        <title>The genome of Shorea leprosula (Dipterocarpaceae) highlights the ecological relevance of drought in aseasonal tropical rainforests.</title>
        <authorList>
            <person name="Ng K.K.S."/>
            <person name="Kobayashi M.J."/>
            <person name="Fawcett J.A."/>
            <person name="Hatakeyama M."/>
            <person name="Paape T."/>
            <person name="Ng C.H."/>
            <person name="Ang C.C."/>
            <person name="Tnah L.H."/>
            <person name="Lee C.T."/>
            <person name="Nishiyama T."/>
            <person name="Sese J."/>
            <person name="O'Brien M.J."/>
            <person name="Copetti D."/>
            <person name="Mohd Noor M.I."/>
            <person name="Ong R.C."/>
            <person name="Putra M."/>
            <person name="Sireger I.Z."/>
            <person name="Indrioko S."/>
            <person name="Kosugi Y."/>
            <person name="Izuno A."/>
            <person name="Isagi Y."/>
            <person name="Lee S.L."/>
            <person name="Shimizu K.K."/>
        </authorList>
    </citation>
    <scope>NUCLEOTIDE SEQUENCE [LARGE SCALE GENOMIC DNA]</scope>
    <source>
        <strain evidence="12">214</strain>
    </source>
</reference>
<feature type="compositionally biased region" description="Basic residues" evidence="11">
    <location>
        <begin position="271"/>
        <end position="282"/>
    </location>
</feature>
<dbReference type="Pfam" id="PF13855">
    <property type="entry name" value="LRR_8"/>
    <property type="match status" value="1"/>
</dbReference>
<dbReference type="Pfam" id="PF00560">
    <property type="entry name" value="LRR_1"/>
    <property type="match status" value="2"/>
</dbReference>
<dbReference type="SUPFAM" id="SSF52058">
    <property type="entry name" value="L domain-like"/>
    <property type="match status" value="1"/>
</dbReference>
<dbReference type="PRINTS" id="PR00019">
    <property type="entry name" value="LEURICHRPT"/>
</dbReference>
<sequence>MVSPLRLGECLHPSMFMVLFYVCGYVSGCLSFSSKSSLNPSLLTLKNPTGHTSNELCALSSLQILDFAHNNLSGSIPRCVGNLSAMEYSLEGSPFQLNVSSGNGYSLEHVLVVMKAQLLEYSRILYLVKVMDFSSNNLSGEIPTEMTNLKYLPSLNLSHNFLTGRIPANMGNMRMLESLDLSVNELSGPIPESMSSLTFLSYLDMSDNQLIGKIPTSTQLQSFNAFSYAGNKLCGLPLMDKCSAVGSEPRSIQTSGGRGEGHGKCHAPTQRFRRNKRHTSID</sequence>
<evidence type="ECO:0000256" key="7">
    <source>
        <dbReference type="ARBA" id="ARBA00022989"/>
    </source>
</evidence>
<keyword evidence="13" id="KW-1185">Reference proteome</keyword>
<protein>
    <submittedName>
        <fullName evidence="12">Uncharacterized protein</fullName>
    </submittedName>
</protein>